<comment type="caution">
    <text evidence="2">The sequence shown here is derived from an EMBL/GenBank/DDBJ whole genome shotgun (WGS) entry which is preliminary data.</text>
</comment>
<dbReference type="Proteomes" id="UP001642360">
    <property type="component" value="Unassembled WGS sequence"/>
</dbReference>
<accession>A0ABC8TDI4</accession>
<protein>
    <submittedName>
        <fullName evidence="2">Uncharacterized protein</fullName>
    </submittedName>
</protein>
<dbReference type="AlphaFoldDB" id="A0ABC8TDI4"/>
<reference evidence="2 3" key="1">
    <citation type="submission" date="2024-02" db="EMBL/GenBank/DDBJ databases">
        <authorList>
            <person name="Vignale AGUSTIN F."/>
            <person name="Sosa J E."/>
            <person name="Modenutti C."/>
        </authorList>
    </citation>
    <scope>NUCLEOTIDE SEQUENCE [LARGE SCALE GENOMIC DNA]</scope>
</reference>
<gene>
    <name evidence="2" type="ORF">ILEXP_LOCUS36709</name>
</gene>
<feature type="compositionally biased region" description="Basic and acidic residues" evidence="1">
    <location>
        <begin position="1"/>
        <end position="13"/>
    </location>
</feature>
<evidence type="ECO:0000313" key="2">
    <source>
        <dbReference type="EMBL" id="CAK9167436.1"/>
    </source>
</evidence>
<evidence type="ECO:0000313" key="3">
    <source>
        <dbReference type="Proteomes" id="UP001642360"/>
    </source>
</evidence>
<feature type="region of interest" description="Disordered" evidence="1">
    <location>
        <begin position="1"/>
        <end position="25"/>
    </location>
</feature>
<name>A0ABC8TDI4_9AQUA</name>
<dbReference type="EMBL" id="CAUOFW020004835">
    <property type="protein sequence ID" value="CAK9167436.1"/>
    <property type="molecule type" value="Genomic_DNA"/>
</dbReference>
<sequence>WWWDGGRIEERGVGGEGNGGGDSVAKEAEVGVGDCHQEEKVEREVVCHYREIERLVDFLKILSG</sequence>
<proteinExistence type="predicted"/>
<organism evidence="2 3">
    <name type="scientific">Ilex paraguariensis</name>
    <name type="common">yerba mate</name>
    <dbReference type="NCBI Taxonomy" id="185542"/>
    <lineage>
        <taxon>Eukaryota</taxon>
        <taxon>Viridiplantae</taxon>
        <taxon>Streptophyta</taxon>
        <taxon>Embryophyta</taxon>
        <taxon>Tracheophyta</taxon>
        <taxon>Spermatophyta</taxon>
        <taxon>Magnoliopsida</taxon>
        <taxon>eudicotyledons</taxon>
        <taxon>Gunneridae</taxon>
        <taxon>Pentapetalae</taxon>
        <taxon>asterids</taxon>
        <taxon>campanulids</taxon>
        <taxon>Aquifoliales</taxon>
        <taxon>Aquifoliaceae</taxon>
        <taxon>Ilex</taxon>
    </lineage>
</organism>
<evidence type="ECO:0000256" key="1">
    <source>
        <dbReference type="SAM" id="MobiDB-lite"/>
    </source>
</evidence>
<feature type="non-terminal residue" evidence="2">
    <location>
        <position position="1"/>
    </location>
</feature>
<keyword evidence="3" id="KW-1185">Reference proteome</keyword>